<name>A0A9P5NB93_GYMJU</name>
<feature type="compositionally biased region" description="Polar residues" evidence="1">
    <location>
        <begin position="150"/>
        <end position="162"/>
    </location>
</feature>
<dbReference type="EMBL" id="JADNYJ010000159">
    <property type="protein sequence ID" value="KAF8878358.1"/>
    <property type="molecule type" value="Genomic_DNA"/>
</dbReference>
<accession>A0A9P5NB93</accession>
<comment type="caution">
    <text evidence="3">The sequence shown here is derived from an EMBL/GenBank/DDBJ whole genome shotgun (WGS) entry which is preliminary data.</text>
</comment>
<keyword evidence="2" id="KW-0472">Membrane</keyword>
<keyword evidence="4" id="KW-1185">Reference proteome</keyword>
<proteinExistence type="predicted"/>
<dbReference type="Proteomes" id="UP000724874">
    <property type="component" value="Unassembled WGS sequence"/>
</dbReference>
<protein>
    <submittedName>
        <fullName evidence="3">Uncharacterized protein</fullName>
    </submittedName>
</protein>
<evidence type="ECO:0000256" key="2">
    <source>
        <dbReference type="SAM" id="Phobius"/>
    </source>
</evidence>
<feature type="transmembrane region" description="Helical" evidence="2">
    <location>
        <begin position="65"/>
        <end position="84"/>
    </location>
</feature>
<sequence>MTPTFISLTNPSRSDVKVVARDLNITFVCIVEAMATTSDILLLWRFTSVKSNGHYTRKKMIQDMWIVYIFIWASIGIDIFAKIFRNKTGDLISDLAITNLTLTLRALAALMYGSTLRNAQELYEIHSGTFGSSLAKDSLTFAATPGKRSGQPQTYISSSETGPNLRDPVAISMDALSSRMPNVLSMDHEVPDFKSAL</sequence>
<organism evidence="3 4">
    <name type="scientific">Gymnopilus junonius</name>
    <name type="common">Spectacular rustgill mushroom</name>
    <name type="synonym">Gymnopilus spectabilis subsp. junonius</name>
    <dbReference type="NCBI Taxonomy" id="109634"/>
    <lineage>
        <taxon>Eukaryota</taxon>
        <taxon>Fungi</taxon>
        <taxon>Dikarya</taxon>
        <taxon>Basidiomycota</taxon>
        <taxon>Agaricomycotina</taxon>
        <taxon>Agaricomycetes</taxon>
        <taxon>Agaricomycetidae</taxon>
        <taxon>Agaricales</taxon>
        <taxon>Agaricineae</taxon>
        <taxon>Hymenogastraceae</taxon>
        <taxon>Gymnopilus</taxon>
    </lineage>
</organism>
<evidence type="ECO:0000313" key="4">
    <source>
        <dbReference type="Proteomes" id="UP000724874"/>
    </source>
</evidence>
<keyword evidence="2" id="KW-1133">Transmembrane helix</keyword>
<keyword evidence="2" id="KW-0812">Transmembrane</keyword>
<evidence type="ECO:0000256" key="1">
    <source>
        <dbReference type="SAM" id="MobiDB-lite"/>
    </source>
</evidence>
<dbReference type="AlphaFoldDB" id="A0A9P5NB93"/>
<evidence type="ECO:0000313" key="3">
    <source>
        <dbReference type="EMBL" id="KAF8878358.1"/>
    </source>
</evidence>
<feature type="region of interest" description="Disordered" evidence="1">
    <location>
        <begin position="144"/>
        <end position="166"/>
    </location>
</feature>
<dbReference type="OrthoDB" id="3245311at2759"/>
<gene>
    <name evidence="3" type="ORF">CPB84DRAFT_331492</name>
</gene>
<reference evidence="3" key="1">
    <citation type="submission" date="2020-11" db="EMBL/GenBank/DDBJ databases">
        <authorList>
            <consortium name="DOE Joint Genome Institute"/>
            <person name="Ahrendt S."/>
            <person name="Riley R."/>
            <person name="Andreopoulos W."/>
            <person name="LaButti K."/>
            <person name="Pangilinan J."/>
            <person name="Ruiz-duenas F.J."/>
            <person name="Barrasa J.M."/>
            <person name="Sanchez-Garcia M."/>
            <person name="Camarero S."/>
            <person name="Miyauchi S."/>
            <person name="Serrano A."/>
            <person name="Linde D."/>
            <person name="Babiker R."/>
            <person name="Drula E."/>
            <person name="Ayuso-Fernandez I."/>
            <person name="Pacheco R."/>
            <person name="Padilla G."/>
            <person name="Ferreira P."/>
            <person name="Barriuso J."/>
            <person name="Kellner H."/>
            <person name="Castanera R."/>
            <person name="Alfaro M."/>
            <person name="Ramirez L."/>
            <person name="Pisabarro A.G."/>
            <person name="Kuo A."/>
            <person name="Tritt A."/>
            <person name="Lipzen A."/>
            <person name="He G."/>
            <person name="Yan M."/>
            <person name="Ng V."/>
            <person name="Cullen D."/>
            <person name="Martin F."/>
            <person name="Rosso M.-N."/>
            <person name="Henrissat B."/>
            <person name="Hibbett D."/>
            <person name="Martinez A.T."/>
            <person name="Grigoriev I.V."/>
        </authorList>
    </citation>
    <scope>NUCLEOTIDE SEQUENCE</scope>
    <source>
        <strain evidence="3">AH 44721</strain>
    </source>
</reference>